<protein>
    <submittedName>
        <fullName evidence="1">Uncharacterized protein</fullName>
    </submittedName>
</protein>
<evidence type="ECO:0000313" key="1">
    <source>
        <dbReference type="EMBL" id="NDK39594.1"/>
    </source>
</evidence>
<dbReference type="EMBL" id="QOVG01000008">
    <property type="protein sequence ID" value="NDK39594.1"/>
    <property type="molecule type" value="Genomic_DNA"/>
</dbReference>
<sequence>MSINLISLDITIEQQAAALAGLAQVEAALPGLLSLEPAERRKLLWMGDQSEVFCRQTIRVLGDNPQIVPPSLDVAGAEADLLALDRLRPVLERMTRLCSRAEDTAAALGNDIMDVSLDGYGQLKLSGAAHGLEELRRQIGARWAKTRRRPAAGT</sequence>
<name>A0ABX0AK45_9GAMM</name>
<organism evidence="1 2">
    <name type="scientific">Pseudoxanthomonas gei</name>
    <dbReference type="NCBI Taxonomy" id="1383030"/>
    <lineage>
        <taxon>Bacteria</taxon>
        <taxon>Pseudomonadati</taxon>
        <taxon>Pseudomonadota</taxon>
        <taxon>Gammaproteobacteria</taxon>
        <taxon>Lysobacterales</taxon>
        <taxon>Lysobacteraceae</taxon>
        <taxon>Pseudoxanthomonas</taxon>
    </lineage>
</organism>
<evidence type="ECO:0000313" key="2">
    <source>
        <dbReference type="Proteomes" id="UP001429354"/>
    </source>
</evidence>
<reference evidence="1 2" key="1">
    <citation type="submission" date="2018-07" db="EMBL/GenBank/DDBJ databases">
        <title>Whole genome Sequencing of Pseudoxanthomonas gei KCTC 32298 (T).</title>
        <authorList>
            <person name="Kumar S."/>
            <person name="Bansal K."/>
            <person name="Kaur A."/>
            <person name="Patil P."/>
            <person name="Sharma S."/>
            <person name="Patil P.B."/>
        </authorList>
    </citation>
    <scope>NUCLEOTIDE SEQUENCE [LARGE SCALE GENOMIC DNA]</scope>
    <source>
        <strain evidence="1 2">KCTC 32298</strain>
    </source>
</reference>
<dbReference type="RefSeq" id="WP_162350164.1">
    <property type="nucleotide sequence ID" value="NZ_QOVG01000008.1"/>
</dbReference>
<proteinExistence type="predicted"/>
<keyword evidence="2" id="KW-1185">Reference proteome</keyword>
<comment type="caution">
    <text evidence="1">The sequence shown here is derived from an EMBL/GenBank/DDBJ whole genome shotgun (WGS) entry which is preliminary data.</text>
</comment>
<gene>
    <name evidence="1" type="ORF">DT603_12150</name>
</gene>
<dbReference type="Proteomes" id="UP001429354">
    <property type="component" value="Unassembled WGS sequence"/>
</dbReference>
<accession>A0ABX0AK45</accession>